<dbReference type="EMBL" id="BMIK01000017">
    <property type="protein sequence ID" value="GGC41597.1"/>
    <property type="molecule type" value="Genomic_DNA"/>
</dbReference>
<dbReference type="InterPro" id="IPR023997">
    <property type="entry name" value="TonB-dep_OMP_SusC/RagA_CS"/>
</dbReference>
<evidence type="ECO:0000256" key="4">
    <source>
        <dbReference type="ARBA" id="ARBA00022692"/>
    </source>
</evidence>
<dbReference type="NCBIfam" id="TIGR04057">
    <property type="entry name" value="SusC_RagA_signa"/>
    <property type="match status" value="1"/>
</dbReference>
<comment type="subcellular location">
    <subcellularLocation>
        <location evidence="1 7">Cell outer membrane</location>
        <topology evidence="1 7">Multi-pass membrane protein</topology>
    </subcellularLocation>
</comment>
<keyword evidence="5 7" id="KW-0472">Membrane</keyword>
<dbReference type="InterPro" id="IPR036942">
    <property type="entry name" value="Beta-barrel_TonB_sf"/>
</dbReference>
<dbReference type="Pfam" id="PF13715">
    <property type="entry name" value="CarbopepD_reg_2"/>
    <property type="match status" value="1"/>
</dbReference>
<feature type="domain" description="TonB-dependent receptor plug" evidence="9">
    <location>
        <begin position="207"/>
        <end position="312"/>
    </location>
</feature>
<comment type="similarity">
    <text evidence="7">Belongs to the TonB-dependent receptor family.</text>
</comment>
<comment type="caution">
    <text evidence="10">The sequence shown here is derived from an EMBL/GenBank/DDBJ whole genome shotgun (WGS) entry which is preliminary data.</text>
</comment>
<evidence type="ECO:0000256" key="1">
    <source>
        <dbReference type="ARBA" id="ARBA00004571"/>
    </source>
</evidence>
<evidence type="ECO:0000256" key="7">
    <source>
        <dbReference type="PROSITE-ProRule" id="PRU01360"/>
    </source>
</evidence>
<dbReference type="SUPFAM" id="SSF56935">
    <property type="entry name" value="Porins"/>
    <property type="match status" value="1"/>
</dbReference>
<reference evidence="11" key="1">
    <citation type="journal article" date="2019" name="Int. J. Syst. Evol. Microbiol.">
        <title>The Global Catalogue of Microorganisms (GCM) 10K type strain sequencing project: providing services to taxonomists for standard genome sequencing and annotation.</title>
        <authorList>
            <consortium name="The Broad Institute Genomics Platform"/>
            <consortium name="The Broad Institute Genome Sequencing Center for Infectious Disease"/>
            <person name="Wu L."/>
            <person name="Ma J."/>
        </authorList>
    </citation>
    <scope>NUCLEOTIDE SEQUENCE [LARGE SCALE GENOMIC DNA]</scope>
    <source>
        <strain evidence="11">CGMCC 1.15342</strain>
    </source>
</reference>
<dbReference type="Gene3D" id="2.40.170.20">
    <property type="entry name" value="TonB-dependent receptor, beta-barrel domain"/>
    <property type="match status" value="1"/>
</dbReference>
<proteinExistence type="inferred from homology"/>
<gene>
    <name evidence="10" type="ORF">GCM10011386_37140</name>
</gene>
<feature type="signal peptide" evidence="8">
    <location>
        <begin position="1"/>
        <end position="25"/>
    </location>
</feature>
<keyword evidence="4 7" id="KW-0812">Transmembrane</keyword>
<evidence type="ECO:0000256" key="6">
    <source>
        <dbReference type="ARBA" id="ARBA00023237"/>
    </source>
</evidence>
<dbReference type="Gene3D" id="2.170.130.10">
    <property type="entry name" value="TonB-dependent receptor, plug domain"/>
    <property type="match status" value="1"/>
</dbReference>
<keyword evidence="11" id="KW-1185">Reference proteome</keyword>
<dbReference type="InterPro" id="IPR023996">
    <property type="entry name" value="TonB-dep_OMP_SusC/RagA"/>
</dbReference>
<sequence length="1105" mass="123348">MTLKWLLMAKLVLFFLIASCIQLQATEAFGQIKVSVKMRETSIKKLIKEIERQTPLHFVYNDDALGKQTLRNVTADNQEWDRVLAPYLEQVGLSYEVLDGNMVIIKSGKSAASVQQQLVTGVVVNESGEPLSPASVQEKGTLNGVSTDENGTFAIQVTGPDAVLVVSIVGYVSQEIRPSADPLRITMVADLSPLDEVVVVAFGAQKKATVTGAISSIQTKEIRQSPAANLAVSLAGRLPGLTSIQRTGQPGRDITQLFIRGQGTVNAQSPIVLVDGIERDLTYIDPNEVESVTILKDASSTAIFGVRGANGVILVTTKRGTSEVPEVNLIAELGAQDFPRFISPVNSYDFASLRNLALRNDGLPEQYSAEALELYRTQEDPLRYPNTDWRDILVKDVSYQQRYNLNISGKGKLTHYFVNAGYLNQGGQFNTERDLNYNPTFKLDRYNFRSNIDIQINKNLKAFLNVAGYLEQRNSPYALGGDNPTDWIIYFMNNMPSVVPGPLTPDGEVITFDNVDRPAYGLINRSGYIKQTRSNVLATYGMEQKLDFITEGLSARAVVSFDARTVNNLEASRSYEKYVQIINPNLTGADGRDSVYYRLFNNDQNTPLNIGGGRGFNTLSNVQAFLNYARSFGQHDISGMLLYQQQSTIIDNQLPYKLMGTASRLTYGYGGRYFVEFNAGYNGSEQFAKHNRFGFFPAVSASWVVSNEPFYKDKEVLTLLKLRGSYGQVGNDRIGSRRFLYIDDIQAVGGGFSGSLGNGQTIAYNLLKNSRLQWEVANKYNVGLEIGLFNDLTLVADAFYEKRDNILRNRGIIPEMNGLPASVLPPVNIGVIENRGYEIELNYRKTIHSDLSILTRLNLNYAHNKQLFADEPLLPDDFAYRYRETGYRIGQMFGYIVDGYFKDAADIAQSPVQEVGGHESRPGDFKYRDLNGDNVINERDISPIGYSTVPEYQYGLALNVNYKTFDISVLLQGIANVSNFYSDQGVFAGNNYVARHLESWTEERAASGAPINYPRLTTQASPNERANSFFILNASYLRLKNMEIGYSLPGRWSSRIGAKRLRIYANGLNLFTWDKLPTKEFDPELTNSRDYPITRLYNFGLNLTF</sequence>
<accession>A0ABQ1MJ61</accession>
<dbReference type="NCBIfam" id="TIGR04056">
    <property type="entry name" value="OMP_RagA_SusC"/>
    <property type="match status" value="1"/>
</dbReference>
<keyword evidence="6 7" id="KW-0998">Cell outer membrane</keyword>
<evidence type="ECO:0000256" key="5">
    <source>
        <dbReference type="ARBA" id="ARBA00023136"/>
    </source>
</evidence>
<keyword evidence="2 7" id="KW-0813">Transport</keyword>
<feature type="chain" id="PRO_5045240836" evidence="8">
    <location>
        <begin position="26"/>
        <end position="1105"/>
    </location>
</feature>
<dbReference type="PROSITE" id="PS52016">
    <property type="entry name" value="TONB_DEPENDENT_REC_3"/>
    <property type="match status" value="1"/>
</dbReference>
<keyword evidence="8" id="KW-0732">Signal</keyword>
<dbReference type="Pfam" id="PF07715">
    <property type="entry name" value="Plug"/>
    <property type="match status" value="1"/>
</dbReference>
<dbReference type="Proteomes" id="UP000597338">
    <property type="component" value="Unassembled WGS sequence"/>
</dbReference>
<dbReference type="InterPro" id="IPR039426">
    <property type="entry name" value="TonB-dep_rcpt-like"/>
</dbReference>
<protein>
    <submittedName>
        <fullName evidence="10">SusC/RagA family TonB-linked outer membrane protein</fullName>
    </submittedName>
</protein>
<dbReference type="InterPro" id="IPR012910">
    <property type="entry name" value="Plug_dom"/>
</dbReference>
<evidence type="ECO:0000256" key="8">
    <source>
        <dbReference type="SAM" id="SignalP"/>
    </source>
</evidence>
<evidence type="ECO:0000313" key="11">
    <source>
        <dbReference type="Proteomes" id="UP000597338"/>
    </source>
</evidence>
<dbReference type="InterPro" id="IPR008969">
    <property type="entry name" value="CarboxyPept-like_regulatory"/>
</dbReference>
<keyword evidence="3 7" id="KW-1134">Transmembrane beta strand</keyword>
<evidence type="ECO:0000256" key="2">
    <source>
        <dbReference type="ARBA" id="ARBA00022448"/>
    </source>
</evidence>
<dbReference type="Gene3D" id="2.60.40.1120">
    <property type="entry name" value="Carboxypeptidase-like, regulatory domain"/>
    <property type="match status" value="1"/>
</dbReference>
<dbReference type="SUPFAM" id="SSF49464">
    <property type="entry name" value="Carboxypeptidase regulatory domain-like"/>
    <property type="match status" value="1"/>
</dbReference>
<evidence type="ECO:0000256" key="3">
    <source>
        <dbReference type="ARBA" id="ARBA00022452"/>
    </source>
</evidence>
<dbReference type="InterPro" id="IPR037066">
    <property type="entry name" value="Plug_dom_sf"/>
</dbReference>
<name>A0ABQ1MJ61_9SPHI</name>
<organism evidence="10 11">
    <name type="scientific">Parapedobacter defluvii</name>
    <dbReference type="NCBI Taxonomy" id="2045106"/>
    <lineage>
        <taxon>Bacteria</taxon>
        <taxon>Pseudomonadati</taxon>
        <taxon>Bacteroidota</taxon>
        <taxon>Sphingobacteriia</taxon>
        <taxon>Sphingobacteriales</taxon>
        <taxon>Sphingobacteriaceae</taxon>
        <taxon>Parapedobacter</taxon>
    </lineage>
</organism>
<evidence type="ECO:0000313" key="10">
    <source>
        <dbReference type="EMBL" id="GGC41597.1"/>
    </source>
</evidence>
<evidence type="ECO:0000259" key="9">
    <source>
        <dbReference type="Pfam" id="PF07715"/>
    </source>
</evidence>